<evidence type="ECO:0000313" key="1">
    <source>
        <dbReference type="EMBL" id="GFE53737.1"/>
    </source>
</evidence>
<dbReference type="OrthoDB" id="365855at2759"/>
<comment type="caution">
    <text evidence="1">The sequence shown here is derived from an EMBL/GenBank/DDBJ whole genome shotgun (WGS) entry which is preliminary data.</text>
</comment>
<name>A0A9W5T9E8_BABOV</name>
<protein>
    <submittedName>
        <fullName evidence="1">Uncharacterized protein</fullName>
    </submittedName>
</protein>
<keyword evidence="2" id="KW-1185">Reference proteome</keyword>
<dbReference type="EMBL" id="BLIY01000007">
    <property type="protein sequence ID" value="GFE53737.1"/>
    <property type="molecule type" value="Genomic_DNA"/>
</dbReference>
<gene>
    <name evidence="1" type="ORF">BaOVIS_011410</name>
</gene>
<evidence type="ECO:0000313" key="2">
    <source>
        <dbReference type="Proteomes" id="UP001057455"/>
    </source>
</evidence>
<reference evidence="1" key="1">
    <citation type="submission" date="2019-12" db="EMBL/GenBank/DDBJ databases">
        <title>Genome sequence of Babesia ovis.</title>
        <authorList>
            <person name="Yamagishi J."/>
            <person name="Sevinc F."/>
            <person name="Xuan X."/>
        </authorList>
    </citation>
    <scope>NUCLEOTIDE SEQUENCE</scope>
    <source>
        <strain evidence="1">Selcuk</strain>
    </source>
</reference>
<dbReference type="AlphaFoldDB" id="A0A9W5T9E8"/>
<accession>A0A9W5T9E8</accession>
<sequence>MESNSVEDLDSVFKVSKSLLDADGMLHTPKLRYEYVVSGIFKDPTVSFDPSAVLSPETTSDSDSPRLCDPIFDSTLYRDFLNTLSHLMETQRLESYERLVYSRGSVARSHSAINFTSNVATGETKTLELFVHKDPSPLAGQCTMFDLHNHSASTSSADVVTRSVGGMVGVDMVSVLPIYGFTLTKRMFVCGHVFSSNYGNPMHMEIAVLRHYLDCNPKTPLLPNCLLVELRCRGDGDIDMYKSRLRDYTRLLYNYVEFSFE</sequence>
<dbReference type="Proteomes" id="UP001057455">
    <property type="component" value="Unassembled WGS sequence"/>
</dbReference>
<organism evidence="1 2">
    <name type="scientific">Babesia ovis</name>
    <dbReference type="NCBI Taxonomy" id="5869"/>
    <lineage>
        <taxon>Eukaryota</taxon>
        <taxon>Sar</taxon>
        <taxon>Alveolata</taxon>
        <taxon>Apicomplexa</taxon>
        <taxon>Aconoidasida</taxon>
        <taxon>Piroplasmida</taxon>
        <taxon>Babesiidae</taxon>
        <taxon>Babesia</taxon>
    </lineage>
</organism>
<proteinExistence type="predicted"/>